<evidence type="ECO:0000313" key="1">
    <source>
        <dbReference type="EMBL" id="PPK40802.1"/>
    </source>
</evidence>
<dbReference type="AlphaFoldDB" id="A0A2S6FTH1"/>
<protein>
    <submittedName>
        <fullName evidence="1">Uncharacterized protein</fullName>
    </submittedName>
</protein>
<name>A0A2S6FTH1_9PSED</name>
<reference evidence="2" key="1">
    <citation type="submission" date="2017-06" db="EMBL/GenBank/DDBJ databases">
        <authorList>
            <person name="Furmanczyk E.M."/>
        </authorList>
    </citation>
    <scope>NUCLEOTIDE SEQUENCE [LARGE SCALE GENOMIC DNA]</scope>
    <source>
        <strain evidence="2">AP3_16</strain>
    </source>
</reference>
<dbReference type="EMBL" id="NIRS01000001">
    <property type="protein sequence ID" value="PPK40802.1"/>
    <property type="molecule type" value="Genomic_DNA"/>
</dbReference>
<sequence>MMGSWAARGRLERGTARELHAQMRLLMQMVVVLSSVVQCVFCKAHRHFLHMQISDNGASGPFQWQIKAHGGQRS</sequence>
<accession>A0A2S6FTH1</accession>
<keyword evidence="2" id="KW-1185">Reference proteome</keyword>
<organism evidence="1 2">
    <name type="scientific">Pseudomonas laurylsulfatiphila</name>
    <dbReference type="NCBI Taxonomy" id="2011015"/>
    <lineage>
        <taxon>Bacteria</taxon>
        <taxon>Pseudomonadati</taxon>
        <taxon>Pseudomonadota</taxon>
        <taxon>Gammaproteobacteria</taxon>
        <taxon>Pseudomonadales</taxon>
        <taxon>Pseudomonadaceae</taxon>
        <taxon>Pseudomonas</taxon>
    </lineage>
</organism>
<gene>
    <name evidence="1" type="ORF">CD175_04995</name>
</gene>
<proteinExistence type="predicted"/>
<evidence type="ECO:0000313" key="2">
    <source>
        <dbReference type="Proteomes" id="UP000238541"/>
    </source>
</evidence>
<comment type="caution">
    <text evidence="1">The sequence shown here is derived from an EMBL/GenBank/DDBJ whole genome shotgun (WGS) entry which is preliminary data.</text>
</comment>
<dbReference type="Proteomes" id="UP000238541">
    <property type="component" value="Unassembled WGS sequence"/>
</dbReference>